<evidence type="ECO:0000259" key="1">
    <source>
        <dbReference type="Pfam" id="PF13827"/>
    </source>
</evidence>
<dbReference type="EMBL" id="RFLY01000011">
    <property type="protein sequence ID" value="RMH90993.1"/>
    <property type="molecule type" value="Genomic_DNA"/>
</dbReference>
<dbReference type="InterPro" id="IPR025240">
    <property type="entry name" value="DUF4189"/>
</dbReference>
<sequence>MVAGVFTLREGMMMVSIITARLREVEAVNKSFFSKCLMIISLFFACQVKACPPGAVPIPGQGRCGSPAEASAIRSSSSAASSAPARTEIWEDRYGAIAEDPSGDGGGAVENQKTKRDAERGAISKCGGGGCKVVSSIRNTCQAVVYGGGVRVIGSGNTEILAVSKALSICKRGGLECESRYVGCSLPVRVR</sequence>
<comment type="caution">
    <text evidence="2">The sequence shown here is derived from an EMBL/GenBank/DDBJ whole genome shotgun (WGS) entry which is preliminary data.</text>
</comment>
<feature type="domain" description="DUF4189" evidence="1">
    <location>
        <begin position="94"/>
        <end position="184"/>
    </location>
</feature>
<dbReference type="AlphaFoldDB" id="A0A3M2HT47"/>
<gene>
    <name evidence="2" type="ORF">EBB59_08575</name>
</gene>
<keyword evidence="3" id="KW-1185">Reference proteome</keyword>
<accession>A0A3M2HT47</accession>
<dbReference type="Proteomes" id="UP000275012">
    <property type="component" value="Unassembled WGS sequence"/>
</dbReference>
<dbReference type="Pfam" id="PF13827">
    <property type="entry name" value="DUF4189"/>
    <property type="match status" value="1"/>
</dbReference>
<reference evidence="2 3" key="1">
    <citation type="submission" date="2018-10" db="EMBL/GenBank/DDBJ databases">
        <title>Proposal of Lysobacter pythonis sp. nov. isolated from royal pythons (Python regius).</title>
        <authorList>
            <person name="Hans-Juergen B."/>
            <person name="Huptas C."/>
            <person name="Sandra B."/>
            <person name="Igor L."/>
            <person name="Joachim S."/>
            <person name="Siegfried S."/>
            <person name="Mareike W."/>
            <person name="Peter K."/>
        </authorList>
    </citation>
    <scope>NUCLEOTIDE SEQUENCE [LARGE SCALE GENOMIC DNA]</scope>
    <source>
        <strain evidence="2 3">4284/11</strain>
    </source>
</reference>
<evidence type="ECO:0000313" key="2">
    <source>
        <dbReference type="EMBL" id="RMH90993.1"/>
    </source>
</evidence>
<evidence type="ECO:0000313" key="3">
    <source>
        <dbReference type="Proteomes" id="UP000275012"/>
    </source>
</evidence>
<proteinExistence type="predicted"/>
<name>A0A3M2HT47_9GAMM</name>
<protein>
    <submittedName>
        <fullName evidence="2">DUF4189 domain-containing protein</fullName>
    </submittedName>
</protein>
<organism evidence="2 3">
    <name type="scientific">Solilutibacter pythonis</name>
    <dbReference type="NCBI Taxonomy" id="2483112"/>
    <lineage>
        <taxon>Bacteria</taxon>
        <taxon>Pseudomonadati</taxon>
        <taxon>Pseudomonadota</taxon>
        <taxon>Gammaproteobacteria</taxon>
        <taxon>Lysobacterales</taxon>
        <taxon>Lysobacteraceae</taxon>
        <taxon>Solilutibacter</taxon>
    </lineage>
</organism>